<dbReference type="Pfam" id="PF13419">
    <property type="entry name" value="HAD_2"/>
    <property type="match status" value="1"/>
</dbReference>
<dbReference type="EMBL" id="QEWP01000019">
    <property type="protein sequence ID" value="PWD98103.1"/>
    <property type="molecule type" value="Genomic_DNA"/>
</dbReference>
<dbReference type="InterPro" id="IPR036412">
    <property type="entry name" value="HAD-like_sf"/>
</dbReference>
<dbReference type="OrthoDB" id="9797743at2"/>
<evidence type="ECO:0000313" key="2">
    <source>
        <dbReference type="Proteomes" id="UP000244956"/>
    </source>
</evidence>
<dbReference type="SFLD" id="SFLDG01129">
    <property type="entry name" value="C1.5:_HAD__Beta-PGM__Phosphata"/>
    <property type="match status" value="1"/>
</dbReference>
<dbReference type="PANTHER" id="PTHR43481:SF4">
    <property type="entry name" value="GLYCEROL-1-PHOSPHATE PHOSPHOHYDROLASE 1-RELATED"/>
    <property type="match status" value="1"/>
</dbReference>
<dbReference type="NCBIfam" id="TIGR01509">
    <property type="entry name" value="HAD-SF-IA-v3"/>
    <property type="match status" value="1"/>
</dbReference>
<dbReference type="InterPro" id="IPR023214">
    <property type="entry name" value="HAD_sf"/>
</dbReference>
<dbReference type="RefSeq" id="WP_109265746.1">
    <property type="nucleotide sequence ID" value="NZ_QEWP01000019.1"/>
</dbReference>
<dbReference type="SFLD" id="SFLDS00003">
    <property type="entry name" value="Haloacid_Dehalogenase"/>
    <property type="match status" value="1"/>
</dbReference>
<gene>
    <name evidence="1" type="ORF">DDZ16_17330</name>
</gene>
<dbReference type="InterPro" id="IPR041492">
    <property type="entry name" value="HAD_2"/>
</dbReference>
<evidence type="ECO:0000313" key="1">
    <source>
        <dbReference type="EMBL" id="PWD98103.1"/>
    </source>
</evidence>
<dbReference type="InterPro" id="IPR023198">
    <property type="entry name" value="PGP-like_dom2"/>
</dbReference>
<dbReference type="SUPFAM" id="SSF56784">
    <property type="entry name" value="HAD-like"/>
    <property type="match status" value="1"/>
</dbReference>
<protein>
    <submittedName>
        <fullName evidence="1">Beta-phosphoglucomutase</fullName>
    </submittedName>
</protein>
<dbReference type="PANTHER" id="PTHR43481">
    <property type="entry name" value="FRUCTOSE-1-PHOSPHATE PHOSPHATASE"/>
    <property type="match status" value="1"/>
</dbReference>
<keyword evidence="2" id="KW-1185">Reference proteome</keyword>
<reference evidence="1 2" key="1">
    <citation type="submission" date="2018-05" db="EMBL/GenBank/DDBJ databases">
        <title>Marinilabilia rubrum sp. nov., isolated from saltern sediment.</title>
        <authorList>
            <person name="Zhang R."/>
        </authorList>
    </citation>
    <scope>NUCLEOTIDE SEQUENCE [LARGE SCALE GENOMIC DNA]</scope>
    <source>
        <strain evidence="1 2">WTE16</strain>
    </source>
</reference>
<dbReference type="AlphaFoldDB" id="A0A2U2B4X3"/>
<comment type="caution">
    <text evidence="1">The sequence shown here is derived from an EMBL/GenBank/DDBJ whole genome shotgun (WGS) entry which is preliminary data.</text>
</comment>
<dbReference type="Gene3D" id="1.10.150.240">
    <property type="entry name" value="Putative phosphatase, domain 2"/>
    <property type="match status" value="1"/>
</dbReference>
<proteinExistence type="predicted"/>
<dbReference type="InterPro" id="IPR006439">
    <property type="entry name" value="HAD-SF_hydro_IA"/>
</dbReference>
<dbReference type="Proteomes" id="UP000244956">
    <property type="component" value="Unassembled WGS sequence"/>
</dbReference>
<sequence length="227" mass="25364">MSYIFPQKIKSVLFDMDGVLYDSMKHHATTWVDAFKQYNINFPEKEAYLNEGSTGDATIKRAVKQIENREATTSEIEGIYDEKTRLMHQLPPAEIIPGMQKLMQELRKEGIKIIIVTGSRQPVLLDRLKHDFHVEKEDIVSGWDVTHGKPHPEPYLTALKKARSSAEETVVIENAPLGVEAATAAGIYTIAINTGPLDAETLIKAGANKVFITADEIGEFLQEKVSK</sequence>
<name>A0A2U2B4X3_9BACT</name>
<dbReference type="Gene3D" id="3.40.50.1000">
    <property type="entry name" value="HAD superfamily/HAD-like"/>
    <property type="match status" value="1"/>
</dbReference>
<dbReference type="InterPro" id="IPR051806">
    <property type="entry name" value="HAD-like_SPP"/>
</dbReference>
<accession>A0A2U2B4X3</accession>
<organism evidence="1 2">
    <name type="scientific">Marinilabilia rubra</name>
    <dbReference type="NCBI Taxonomy" id="2162893"/>
    <lineage>
        <taxon>Bacteria</taxon>
        <taxon>Pseudomonadati</taxon>
        <taxon>Bacteroidota</taxon>
        <taxon>Bacteroidia</taxon>
        <taxon>Marinilabiliales</taxon>
        <taxon>Marinilabiliaceae</taxon>
        <taxon>Marinilabilia</taxon>
    </lineage>
</organism>
<dbReference type="GO" id="GO:0050308">
    <property type="term" value="F:sugar-phosphatase activity"/>
    <property type="evidence" value="ECO:0007669"/>
    <property type="project" value="TreeGrafter"/>
</dbReference>
<dbReference type="SFLD" id="SFLDG01135">
    <property type="entry name" value="C1.5.6:_HAD__Beta-PGM__Phospha"/>
    <property type="match status" value="1"/>
</dbReference>
<dbReference type="PRINTS" id="PR00413">
    <property type="entry name" value="HADHALOGNASE"/>
</dbReference>